<accession>A0A0E9W6N9</accession>
<name>A0A0E9W6N9_ANGAN</name>
<reference evidence="1" key="2">
    <citation type="journal article" date="2015" name="Fish Shellfish Immunol.">
        <title>Early steps in the European eel (Anguilla anguilla)-Vibrio vulnificus interaction in the gills: Role of the RtxA13 toxin.</title>
        <authorList>
            <person name="Callol A."/>
            <person name="Pajuelo D."/>
            <person name="Ebbesson L."/>
            <person name="Teles M."/>
            <person name="MacKenzie S."/>
            <person name="Amaro C."/>
        </authorList>
    </citation>
    <scope>NUCLEOTIDE SEQUENCE</scope>
</reference>
<sequence>MHPGVVTVSSLPLYTRKLLRHLKIMTLRFLWPK</sequence>
<organism evidence="1">
    <name type="scientific">Anguilla anguilla</name>
    <name type="common">European freshwater eel</name>
    <name type="synonym">Muraena anguilla</name>
    <dbReference type="NCBI Taxonomy" id="7936"/>
    <lineage>
        <taxon>Eukaryota</taxon>
        <taxon>Metazoa</taxon>
        <taxon>Chordata</taxon>
        <taxon>Craniata</taxon>
        <taxon>Vertebrata</taxon>
        <taxon>Euteleostomi</taxon>
        <taxon>Actinopterygii</taxon>
        <taxon>Neopterygii</taxon>
        <taxon>Teleostei</taxon>
        <taxon>Anguilliformes</taxon>
        <taxon>Anguillidae</taxon>
        <taxon>Anguilla</taxon>
    </lineage>
</organism>
<dbReference type="EMBL" id="GBXM01022560">
    <property type="protein sequence ID" value="JAH86017.1"/>
    <property type="molecule type" value="Transcribed_RNA"/>
</dbReference>
<dbReference type="AlphaFoldDB" id="A0A0E9W6N9"/>
<reference evidence="1" key="1">
    <citation type="submission" date="2014-11" db="EMBL/GenBank/DDBJ databases">
        <authorList>
            <person name="Amaro Gonzalez C."/>
        </authorList>
    </citation>
    <scope>NUCLEOTIDE SEQUENCE</scope>
</reference>
<protein>
    <submittedName>
        <fullName evidence="1">Uncharacterized protein</fullName>
    </submittedName>
</protein>
<evidence type="ECO:0000313" key="1">
    <source>
        <dbReference type="EMBL" id="JAH86017.1"/>
    </source>
</evidence>
<proteinExistence type="predicted"/>